<evidence type="ECO:0000256" key="5">
    <source>
        <dbReference type="ARBA" id="ARBA00013189"/>
    </source>
</evidence>
<evidence type="ECO:0000256" key="3">
    <source>
        <dbReference type="ARBA" id="ARBA00004947"/>
    </source>
</evidence>
<evidence type="ECO:0000256" key="8">
    <source>
        <dbReference type="ARBA" id="ARBA00023235"/>
    </source>
</evidence>
<comment type="cofactor">
    <cofactor evidence="2">
        <name>NAD(+)</name>
        <dbReference type="ChEBI" id="CHEBI:57540"/>
    </cofactor>
</comment>
<evidence type="ECO:0000256" key="7">
    <source>
        <dbReference type="ARBA" id="ARBA00023027"/>
    </source>
</evidence>
<reference evidence="13 14" key="1">
    <citation type="submission" date="2022-07" db="EMBL/GenBank/DDBJ databases">
        <title>Novel species in genus cellulomonas.</title>
        <authorList>
            <person name="Ye L."/>
        </authorList>
    </citation>
    <scope>NUCLEOTIDE SEQUENCE [LARGE SCALE GENOMIC DNA]</scope>
    <source>
        <strain evidence="14">zg-Y908</strain>
    </source>
</reference>
<name>A0ABY5K710_9CELL</name>
<dbReference type="Pfam" id="PF01370">
    <property type="entry name" value="Epimerase"/>
    <property type="match status" value="1"/>
</dbReference>
<evidence type="ECO:0000259" key="12">
    <source>
        <dbReference type="Pfam" id="PF01370"/>
    </source>
</evidence>
<evidence type="ECO:0000256" key="6">
    <source>
        <dbReference type="ARBA" id="ARBA00018569"/>
    </source>
</evidence>
<evidence type="ECO:0000256" key="9">
    <source>
        <dbReference type="ARBA" id="ARBA00023277"/>
    </source>
</evidence>
<dbReference type="NCBIfam" id="TIGR01179">
    <property type="entry name" value="galE"/>
    <property type="match status" value="1"/>
</dbReference>
<comment type="similarity">
    <text evidence="4">Belongs to the NAD(P)-dependent epimerase/dehydratase family.</text>
</comment>
<evidence type="ECO:0000313" key="13">
    <source>
        <dbReference type="EMBL" id="UUI64840.1"/>
    </source>
</evidence>
<dbReference type="PANTHER" id="PTHR43725">
    <property type="entry name" value="UDP-GLUCOSE 4-EPIMERASE"/>
    <property type="match status" value="1"/>
</dbReference>
<accession>A0ABY5K710</accession>
<evidence type="ECO:0000256" key="4">
    <source>
        <dbReference type="ARBA" id="ARBA00007637"/>
    </source>
</evidence>
<proteinExistence type="inferred from homology"/>
<dbReference type="Gene3D" id="3.90.25.10">
    <property type="entry name" value="UDP-galactose 4-epimerase, domain 1"/>
    <property type="match status" value="1"/>
</dbReference>
<dbReference type="Gene3D" id="3.40.50.720">
    <property type="entry name" value="NAD(P)-binding Rossmann-like Domain"/>
    <property type="match status" value="1"/>
</dbReference>
<keyword evidence="14" id="KW-1185">Reference proteome</keyword>
<feature type="domain" description="NAD-dependent epimerase/dehydratase" evidence="12">
    <location>
        <begin position="3"/>
        <end position="240"/>
    </location>
</feature>
<dbReference type="EMBL" id="CP101989">
    <property type="protein sequence ID" value="UUI64840.1"/>
    <property type="molecule type" value="Genomic_DNA"/>
</dbReference>
<comment type="pathway">
    <text evidence="3">Carbohydrate metabolism; galactose metabolism.</text>
</comment>
<dbReference type="InterPro" id="IPR005886">
    <property type="entry name" value="UDP_G4E"/>
</dbReference>
<dbReference type="SUPFAM" id="SSF51735">
    <property type="entry name" value="NAD(P)-binding Rossmann-fold domains"/>
    <property type="match status" value="1"/>
</dbReference>
<dbReference type="PANTHER" id="PTHR43725:SF53">
    <property type="entry name" value="UDP-ARABINOSE 4-EPIMERASE 1"/>
    <property type="match status" value="1"/>
</dbReference>
<dbReference type="Proteomes" id="UP001317322">
    <property type="component" value="Chromosome"/>
</dbReference>
<evidence type="ECO:0000256" key="2">
    <source>
        <dbReference type="ARBA" id="ARBA00001911"/>
    </source>
</evidence>
<evidence type="ECO:0000256" key="1">
    <source>
        <dbReference type="ARBA" id="ARBA00000083"/>
    </source>
</evidence>
<evidence type="ECO:0000256" key="11">
    <source>
        <dbReference type="ARBA" id="ARBA00033067"/>
    </source>
</evidence>
<evidence type="ECO:0000313" key="14">
    <source>
        <dbReference type="Proteomes" id="UP001317322"/>
    </source>
</evidence>
<sequence>MSVLVTGGAGYIGGHVVDALLGAGRHVVVVDDLSTGRADRVPGVPLVQTDLASPDAVPVLVAAVERWGVTAVVHLAGRKKVAESVARPTWYRSQNVGGTAHVLAAMTATGVAHLVFSSSAAVYGSPDVASVDEDVLPDPVSPYGSTKLQAEALVAAGAAQGIRSFALRYFNVAGAASWRLRDDEEANLVTTVLGRLARGEPPQINGTDYPTPDGTCVRDLVDVRDVADAHLAALRALEVAAGPAATEVLNLGTGTGASVRQVVDRLCALDGRPTRVEVLPRRAGDPAVVVAAVGRARDRLGWQAARDLDDVLRSAWRAARGAPVSPGR</sequence>
<keyword evidence="7" id="KW-0520">NAD</keyword>
<keyword evidence="9" id="KW-0119">Carbohydrate metabolism</keyword>
<comment type="catalytic activity">
    <reaction evidence="1">
        <text>UDP-alpha-D-glucose = UDP-alpha-D-galactose</text>
        <dbReference type="Rhea" id="RHEA:22168"/>
        <dbReference type="ChEBI" id="CHEBI:58885"/>
        <dbReference type="ChEBI" id="CHEBI:66914"/>
        <dbReference type="EC" id="5.1.3.2"/>
    </reaction>
</comment>
<dbReference type="InterPro" id="IPR036291">
    <property type="entry name" value="NAD(P)-bd_dom_sf"/>
</dbReference>
<dbReference type="GO" id="GO:0003978">
    <property type="term" value="F:UDP-glucose 4-epimerase activity"/>
    <property type="evidence" value="ECO:0007669"/>
    <property type="project" value="UniProtKB-EC"/>
</dbReference>
<dbReference type="InterPro" id="IPR001509">
    <property type="entry name" value="Epimerase_deHydtase"/>
</dbReference>
<gene>
    <name evidence="13" type="primary">galE</name>
    <name evidence="13" type="ORF">NP075_17275</name>
</gene>
<dbReference type="RefSeq" id="WP_227565943.1">
    <property type="nucleotide sequence ID" value="NZ_CP101989.1"/>
</dbReference>
<dbReference type="EC" id="5.1.3.2" evidence="5"/>
<keyword evidence="8 13" id="KW-0413">Isomerase</keyword>
<organism evidence="13 14">
    <name type="scientific">Cellulomonas wangsupingiae</name>
    <dbReference type="NCBI Taxonomy" id="2968085"/>
    <lineage>
        <taxon>Bacteria</taxon>
        <taxon>Bacillati</taxon>
        <taxon>Actinomycetota</taxon>
        <taxon>Actinomycetes</taxon>
        <taxon>Micrococcales</taxon>
        <taxon>Cellulomonadaceae</taxon>
        <taxon>Cellulomonas</taxon>
    </lineage>
</organism>
<evidence type="ECO:0000256" key="10">
    <source>
        <dbReference type="ARBA" id="ARBA00031367"/>
    </source>
</evidence>
<protein>
    <recommendedName>
        <fullName evidence="6">UDP-glucose 4-epimerase</fullName>
        <ecNumber evidence="5">5.1.3.2</ecNumber>
    </recommendedName>
    <alternativeName>
        <fullName evidence="11">Galactowaldenase</fullName>
    </alternativeName>
    <alternativeName>
        <fullName evidence="10">UDP-galactose 4-epimerase</fullName>
    </alternativeName>
</protein>